<accession>A0A5J4UPJ8</accession>
<evidence type="ECO:0000313" key="2">
    <source>
        <dbReference type="Proteomes" id="UP000324800"/>
    </source>
</evidence>
<evidence type="ECO:0000313" key="1">
    <source>
        <dbReference type="EMBL" id="KAA6371921.1"/>
    </source>
</evidence>
<sequence length="184" mass="21171">MKNLMLQYFLKLKKWTSSYDDGFHETMFVSVGSDAYLLVYAAKKHTMSVLNSIRMQISNFDNVFEEFLVPKEMMHYSFFSHFVYALKKAFVLFIVPFSTYLLHTSILLFSEALSKFEKSGNNFRLGQNKDEVGGKAAQLNFGGRQATFAFGQLHSRIEASDTVGTSRHRGSKTFTSWNICKDKY</sequence>
<organism evidence="1 2">
    <name type="scientific">Streblomastix strix</name>
    <dbReference type="NCBI Taxonomy" id="222440"/>
    <lineage>
        <taxon>Eukaryota</taxon>
        <taxon>Metamonada</taxon>
        <taxon>Preaxostyla</taxon>
        <taxon>Oxymonadida</taxon>
        <taxon>Streblomastigidae</taxon>
        <taxon>Streblomastix</taxon>
    </lineage>
</organism>
<dbReference type="EMBL" id="SNRW01014047">
    <property type="protein sequence ID" value="KAA6371921.1"/>
    <property type="molecule type" value="Genomic_DNA"/>
</dbReference>
<reference evidence="1 2" key="1">
    <citation type="submission" date="2019-03" db="EMBL/GenBank/DDBJ databases">
        <title>Single cell metagenomics reveals metabolic interactions within the superorganism composed of flagellate Streblomastix strix and complex community of Bacteroidetes bacteria on its surface.</title>
        <authorList>
            <person name="Treitli S.C."/>
            <person name="Kolisko M."/>
            <person name="Husnik F."/>
            <person name="Keeling P."/>
            <person name="Hampl V."/>
        </authorList>
    </citation>
    <scope>NUCLEOTIDE SEQUENCE [LARGE SCALE GENOMIC DNA]</scope>
    <source>
        <strain evidence="1">ST1C</strain>
    </source>
</reference>
<comment type="caution">
    <text evidence="1">The sequence shown here is derived from an EMBL/GenBank/DDBJ whole genome shotgun (WGS) entry which is preliminary data.</text>
</comment>
<dbReference type="Proteomes" id="UP000324800">
    <property type="component" value="Unassembled WGS sequence"/>
</dbReference>
<proteinExistence type="predicted"/>
<name>A0A5J4UPJ8_9EUKA</name>
<dbReference type="AlphaFoldDB" id="A0A5J4UPJ8"/>
<protein>
    <submittedName>
        <fullName evidence="1">Uncharacterized protein</fullName>
    </submittedName>
</protein>
<gene>
    <name evidence="1" type="ORF">EZS28_032551</name>
</gene>